<evidence type="ECO:0000256" key="3">
    <source>
        <dbReference type="SAM" id="MobiDB-lite"/>
    </source>
</evidence>
<keyword evidence="1" id="KW-0112">Calmodulin-binding</keyword>
<proteinExistence type="inferred from homology"/>
<comment type="similarity">
    <text evidence="2">Belongs to the IQD family.</text>
</comment>
<feature type="region of interest" description="Disordered" evidence="3">
    <location>
        <begin position="303"/>
        <end position="401"/>
    </location>
</feature>
<feature type="compositionally biased region" description="Low complexity" evidence="3">
    <location>
        <begin position="329"/>
        <end position="338"/>
    </location>
</feature>
<evidence type="ECO:0000313" key="5">
    <source>
        <dbReference type="EMBL" id="CAH9148953.1"/>
    </source>
</evidence>
<dbReference type="PANTHER" id="PTHR32295:SF126">
    <property type="entry name" value="PROTEIN IQ-DOMAIN 8"/>
    <property type="match status" value="1"/>
</dbReference>
<feature type="compositionally biased region" description="Low complexity" evidence="3">
    <location>
        <begin position="373"/>
        <end position="386"/>
    </location>
</feature>
<name>A0AAV0BXQ7_9ASTE</name>
<dbReference type="AlphaFoldDB" id="A0AAV0BXQ7"/>
<evidence type="ECO:0000256" key="1">
    <source>
        <dbReference type="ARBA" id="ARBA00022860"/>
    </source>
</evidence>
<accession>A0AAV0BXQ7</accession>
<protein>
    <submittedName>
        <fullName evidence="4">Uncharacterized protein</fullName>
    </submittedName>
</protein>
<feature type="compositionally biased region" description="Polar residues" evidence="3">
    <location>
        <begin position="279"/>
        <end position="291"/>
    </location>
</feature>
<comment type="caution">
    <text evidence="4">The sequence shown here is derived from an EMBL/GenBank/DDBJ whole genome shotgun (WGS) entry which is preliminary data.</text>
</comment>
<dbReference type="PANTHER" id="PTHR32295">
    <property type="entry name" value="IQ-DOMAIN 5-RELATED"/>
    <property type="match status" value="1"/>
</dbReference>
<dbReference type="GO" id="GO:0005516">
    <property type="term" value="F:calmodulin binding"/>
    <property type="evidence" value="ECO:0007669"/>
    <property type="project" value="UniProtKB-KW"/>
</dbReference>
<dbReference type="EMBL" id="CAMAPF010000006">
    <property type="protein sequence ID" value="CAH9056021.1"/>
    <property type="molecule type" value="Genomic_DNA"/>
</dbReference>
<dbReference type="Pfam" id="PF00612">
    <property type="entry name" value="IQ"/>
    <property type="match status" value="2"/>
</dbReference>
<gene>
    <name evidence="5" type="ORF">CEPIT_LOCUS44901</name>
    <name evidence="4" type="ORF">CEPIT_LOCUS893</name>
</gene>
<organism evidence="4 6">
    <name type="scientific">Cuscuta epithymum</name>
    <dbReference type="NCBI Taxonomy" id="186058"/>
    <lineage>
        <taxon>Eukaryota</taxon>
        <taxon>Viridiplantae</taxon>
        <taxon>Streptophyta</taxon>
        <taxon>Embryophyta</taxon>
        <taxon>Tracheophyta</taxon>
        <taxon>Spermatophyta</taxon>
        <taxon>Magnoliopsida</taxon>
        <taxon>eudicotyledons</taxon>
        <taxon>Gunneridae</taxon>
        <taxon>Pentapetalae</taxon>
        <taxon>asterids</taxon>
        <taxon>lamiids</taxon>
        <taxon>Solanales</taxon>
        <taxon>Convolvulaceae</taxon>
        <taxon>Cuscuteae</taxon>
        <taxon>Cuscuta</taxon>
        <taxon>Cuscuta subgen. Cuscuta</taxon>
    </lineage>
</organism>
<evidence type="ECO:0000313" key="4">
    <source>
        <dbReference type="EMBL" id="CAH9056021.1"/>
    </source>
</evidence>
<reference evidence="4" key="1">
    <citation type="submission" date="2022-07" db="EMBL/GenBank/DDBJ databases">
        <authorList>
            <person name="Macas J."/>
            <person name="Novak P."/>
            <person name="Neumann P."/>
        </authorList>
    </citation>
    <scope>NUCLEOTIDE SEQUENCE</scope>
</reference>
<dbReference type="EMBL" id="CAMAPF010001360">
    <property type="protein sequence ID" value="CAH9148953.1"/>
    <property type="molecule type" value="Genomic_DNA"/>
</dbReference>
<dbReference type="InterPro" id="IPR000048">
    <property type="entry name" value="IQ_motif_EF-hand-BS"/>
</dbReference>
<feature type="region of interest" description="Disordered" evidence="3">
    <location>
        <begin position="251"/>
        <end position="291"/>
    </location>
</feature>
<dbReference type="PROSITE" id="PS50096">
    <property type="entry name" value="IQ"/>
    <property type="match status" value="2"/>
</dbReference>
<evidence type="ECO:0000313" key="6">
    <source>
        <dbReference type="Proteomes" id="UP001152523"/>
    </source>
</evidence>
<dbReference type="Proteomes" id="UP001152523">
    <property type="component" value="Unassembled WGS sequence"/>
</dbReference>
<dbReference type="SMART" id="SM00015">
    <property type="entry name" value="IQ"/>
    <property type="match status" value="2"/>
</dbReference>
<sequence length="440" mass="48377">MGASGNWIKSLITLKKSHSKQATAKEGGTCRVWKLWRSGSGGPRPGKSEKYHEDSEGSISSFVSDSALAAAMATVVRAPHKEFVLMKQEWAAIRIQTAFRGFLAKRALRALRGVVRIQAIFRGRQVRKQAAVTLRCMQALVRVQARVRAQSSSQANDDDLIKQAPENEWSNSPGTVEEERCRLMKKQEGAMKRERALAYANSKLQTRTNPTSTPVSTRKKLVNSAKIKTAGEKEGDNSWLDRWVATKPWEFSKSVGGDTDSSSGGVMTTTSGGVGGGSNLEQHPNSSSVKIRRNNMSTRISAAKEATPPSDQLCSSSSSSWHQLYNNDSTSHSPMSSSPEEEALPRNNAPNYMAPTESIKAKHNKLQQRKTYNSSSSQCGDDNSSSMQRHSQDFLSCRGKSSPLRRHGSLIMRRSAGADNMMKNSCKDLYPPPPMQQVVR</sequence>
<feature type="compositionally biased region" description="Low complexity" evidence="3">
    <location>
        <begin position="254"/>
        <end position="271"/>
    </location>
</feature>
<evidence type="ECO:0000256" key="2">
    <source>
        <dbReference type="ARBA" id="ARBA00024341"/>
    </source>
</evidence>
<keyword evidence="6" id="KW-1185">Reference proteome</keyword>
<dbReference type="Gene3D" id="1.20.5.190">
    <property type="match status" value="1"/>
</dbReference>